<reference evidence="1" key="3">
    <citation type="submission" date="1999-03" db="EMBL/GenBank/DDBJ databases">
        <authorList>
            <person name="Seeger K.J."/>
            <person name="Harris D."/>
        </authorList>
    </citation>
    <scope>NUCLEOTIDE SEQUENCE</scope>
</reference>
<reference evidence="1" key="1">
    <citation type="journal article" date="1993" name="Mol. Microbiol.">
        <title>Use of an ordered cosmid library to deduce the genomic organization of Mycobacterium leprae.</title>
        <authorList>
            <person name="Eiglmeier K."/>
            <person name="Honore N."/>
            <person name="Woods S.A."/>
            <person name="Caudron B."/>
            <person name="Cole S.T."/>
        </authorList>
    </citation>
    <scope>NUCLEOTIDE SEQUENCE</scope>
</reference>
<proteinExistence type="predicted"/>
<dbReference type="EMBL" id="AL049478">
    <property type="protein sequence ID" value="CAB39569.1"/>
    <property type="molecule type" value="Genomic_DNA"/>
</dbReference>
<sequence>MTERMTAWYRIPGKIAAREIPATALVNSVNPKIPLWPAESYRRMRCDTTSYRVDSFDSDFVIDSHQSLSIVAVERSAQIAKQLAISGCS</sequence>
<name>Q9X7E0_MYCLR</name>
<evidence type="ECO:0000313" key="1">
    <source>
        <dbReference type="EMBL" id="CAB39569.1"/>
    </source>
</evidence>
<reference evidence="1" key="2">
    <citation type="submission" date="1998-03" db="EMBL/GenBank/DDBJ databases">
        <authorList>
            <person name="James K.D."/>
            <person name="Parkhill J."/>
            <person name="Barrell B.G."/>
            <person name="Rajandream M.A."/>
        </authorList>
    </citation>
    <scope>NUCLEOTIDE SEQUENCE</scope>
</reference>
<organism evidence="1">
    <name type="scientific">Mycobacterium leprae</name>
    <dbReference type="NCBI Taxonomy" id="1769"/>
    <lineage>
        <taxon>Bacteria</taxon>
        <taxon>Bacillati</taxon>
        <taxon>Actinomycetota</taxon>
        <taxon>Actinomycetes</taxon>
        <taxon>Mycobacteriales</taxon>
        <taxon>Mycobacteriaceae</taxon>
        <taxon>Mycobacterium</taxon>
    </lineage>
</organism>
<accession>Q9X7E0</accession>
<protein>
    <submittedName>
        <fullName evidence="1">Uncharacterized protein MLCB458.04c</fullName>
    </submittedName>
</protein>
<gene>
    <name evidence="1" type="primary">MLCB458.04c</name>
</gene>
<dbReference type="AlphaFoldDB" id="Q9X7E0"/>